<proteinExistence type="predicted"/>
<evidence type="ECO:0000313" key="2">
    <source>
        <dbReference type="EMBL" id="MPN51443.1"/>
    </source>
</evidence>
<feature type="region of interest" description="Disordered" evidence="1">
    <location>
        <begin position="41"/>
        <end position="132"/>
    </location>
</feature>
<feature type="compositionally biased region" description="Basic and acidic residues" evidence="1">
    <location>
        <begin position="44"/>
        <end position="62"/>
    </location>
</feature>
<organism evidence="2">
    <name type="scientific">bioreactor metagenome</name>
    <dbReference type="NCBI Taxonomy" id="1076179"/>
    <lineage>
        <taxon>unclassified sequences</taxon>
        <taxon>metagenomes</taxon>
        <taxon>ecological metagenomes</taxon>
    </lineage>
</organism>
<gene>
    <name evidence="2" type="ORF">SDC9_199089</name>
</gene>
<reference evidence="2" key="1">
    <citation type="submission" date="2019-08" db="EMBL/GenBank/DDBJ databases">
        <authorList>
            <person name="Kucharzyk K."/>
            <person name="Murdoch R.W."/>
            <person name="Higgins S."/>
            <person name="Loffler F."/>
        </authorList>
    </citation>
    <scope>NUCLEOTIDE SEQUENCE</scope>
</reference>
<name>A0A645IW80_9ZZZZ</name>
<comment type="caution">
    <text evidence="2">The sequence shown here is derived from an EMBL/GenBank/DDBJ whole genome shotgun (WGS) entry which is preliminary data.</text>
</comment>
<dbReference type="AlphaFoldDB" id="A0A645IW80"/>
<sequence length="132" mass="15510">MSLESFADFSEWNTIFTEKKRKEKEEMFDALRTDGVRIGGGGCVRERRLGRDGIAEGRSSRRPERKQRRIRLSENGHLYPERKRRRRGQGTLDLQRDDGRNADSGGYQPRPGRLRSLRVDPGRRRFRPLRRG</sequence>
<dbReference type="EMBL" id="VSSQ01116572">
    <property type="protein sequence ID" value="MPN51443.1"/>
    <property type="molecule type" value="Genomic_DNA"/>
</dbReference>
<protein>
    <submittedName>
        <fullName evidence="2">Uncharacterized protein</fullName>
    </submittedName>
</protein>
<evidence type="ECO:0000256" key="1">
    <source>
        <dbReference type="SAM" id="MobiDB-lite"/>
    </source>
</evidence>
<accession>A0A645IW80</accession>